<dbReference type="PANTHER" id="PTHR10656">
    <property type="entry name" value="CELL FATE DETERMINING PROTEIN MAB21-RELATED"/>
    <property type="match status" value="1"/>
</dbReference>
<dbReference type="GO" id="GO:0038001">
    <property type="term" value="P:paracrine signaling"/>
    <property type="evidence" value="ECO:0007669"/>
    <property type="project" value="TreeGrafter"/>
</dbReference>
<dbReference type="GO" id="GO:0071360">
    <property type="term" value="P:cellular response to exogenous dsRNA"/>
    <property type="evidence" value="ECO:0007669"/>
    <property type="project" value="TreeGrafter"/>
</dbReference>
<dbReference type="Proteomes" id="UP001046870">
    <property type="component" value="Chromosome 21"/>
</dbReference>
<dbReference type="GO" id="GO:0035861">
    <property type="term" value="C:site of double-strand break"/>
    <property type="evidence" value="ECO:0007669"/>
    <property type="project" value="TreeGrafter"/>
</dbReference>
<dbReference type="GO" id="GO:0005634">
    <property type="term" value="C:nucleus"/>
    <property type="evidence" value="ECO:0007669"/>
    <property type="project" value="TreeGrafter"/>
</dbReference>
<dbReference type="AlphaFoldDB" id="A0A9D3SVX7"/>
<comment type="caution">
    <text evidence="6">The sequence shown here is derived from an EMBL/GenBank/DDBJ whole genome shotgun (WGS) entry which is preliminary data.</text>
</comment>
<evidence type="ECO:0000256" key="1">
    <source>
        <dbReference type="ARBA" id="ARBA00008307"/>
    </source>
</evidence>
<dbReference type="Gene3D" id="1.10.1410.40">
    <property type="match status" value="1"/>
</dbReference>
<dbReference type="Pfam" id="PF20266">
    <property type="entry name" value="Mab-21_C"/>
    <property type="match status" value="1"/>
</dbReference>
<feature type="compositionally biased region" description="Basic and acidic residues" evidence="2">
    <location>
        <begin position="22"/>
        <end position="31"/>
    </location>
</feature>
<dbReference type="GO" id="GO:0006974">
    <property type="term" value="P:DNA damage response"/>
    <property type="evidence" value="ECO:0007669"/>
    <property type="project" value="TreeGrafter"/>
</dbReference>
<keyword evidence="3" id="KW-1133">Transmembrane helix</keyword>
<dbReference type="GO" id="GO:0032481">
    <property type="term" value="P:positive regulation of type I interferon production"/>
    <property type="evidence" value="ECO:0007669"/>
    <property type="project" value="TreeGrafter"/>
</dbReference>
<dbReference type="Gene3D" id="3.30.460.90">
    <property type="match status" value="1"/>
</dbReference>
<feature type="compositionally biased region" description="Low complexity" evidence="2">
    <location>
        <begin position="100"/>
        <end position="123"/>
    </location>
</feature>
<keyword evidence="3" id="KW-0472">Membrane</keyword>
<organism evidence="6 7">
    <name type="scientific">Megalops atlanticus</name>
    <name type="common">Tarpon</name>
    <name type="synonym">Clupea gigantea</name>
    <dbReference type="NCBI Taxonomy" id="7932"/>
    <lineage>
        <taxon>Eukaryota</taxon>
        <taxon>Metazoa</taxon>
        <taxon>Chordata</taxon>
        <taxon>Craniata</taxon>
        <taxon>Vertebrata</taxon>
        <taxon>Euteleostomi</taxon>
        <taxon>Actinopterygii</taxon>
        <taxon>Neopterygii</taxon>
        <taxon>Teleostei</taxon>
        <taxon>Elopiformes</taxon>
        <taxon>Megalopidae</taxon>
        <taxon>Megalops</taxon>
    </lineage>
</organism>
<feature type="domain" description="Mab-21-like HhH/H2TH-like" evidence="5">
    <location>
        <begin position="417"/>
        <end position="502"/>
    </location>
</feature>
<comment type="similarity">
    <text evidence="1">Belongs to the mab-21 family.</text>
</comment>
<dbReference type="Pfam" id="PF03281">
    <property type="entry name" value="Mab-21"/>
    <property type="match status" value="1"/>
</dbReference>
<dbReference type="OrthoDB" id="6054650at2759"/>
<dbReference type="InterPro" id="IPR024810">
    <property type="entry name" value="MAB21L/cGLR"/>
</dbReference>
<reference evidence="6" key="1">
    <citation type="submission" date="2021-01" db="EMBL/GenBank/DDBJ databases">
        <authorList>
            <person name="Zahm M."/>
            <person name="Roques C."/>
            <person name="Cabau C."/>
            <person name="Klopp C."/>
            <person name="Donnadieu C."/>
            <person name="Jouanno E."/>
            <person name="Lampietro C."/>
            <person name="Louis A."/>
            <person name="Herpin A."/>
            <person name="Echchiki A."/>
            <person name="Berthelot C."/>
            <person name="Parey E."/>
            <person name="Roest-Crollius H."/>
            <person name="Braasch I."/>
            <person name="Postlethwait J."/>
            <person name="Bobe J."/>
            <person name="Montfort J."/>
            <person name="Bouchez O."/>
            <person name="Begum T."/>
            <person name="Mejri S."/>
            <person name="Adams A."/>
            <person name="Chen W.-J."/>
            <person name="Guiguen Y."/>
        </authorList>
    </citation>
    <scope>NUCLEOTIDE SEQUENCE</scope>
    <source>
        <strain evidence="6">YG-15Mar2019-1</strain>
        <tissue evidence="6">Brain</tissue>
    </source>
</reference>
<keyword evidence="3" id="KW-0812">Transmembrane</keyword>
<dbReference type="GO" id="GO:2000042">
    <property type="term" value="P:negative regulation of double-strand break repair via homologous recombination"/>
    <property type="evidence" value="ECO:0007669"/>
    <property type="project" value="TreeGrafter"/>
</dbReference>
<dbReference type="GO" id="GO:0003690">
    <property type="term" value="F:double-stranded DNA binding"/>
    <property type="evidence" value="ECO:0007669"/>
    <property type="project" value="TreeGrafter"/>
</dbReference>
<evidence type="ECO:0000313" key="7">
    <source>
        <dbReference type="Proteomes" id="UP001046870"/>
    </source>
</evidence>
<dbReference type="GO" id="GO:0002218">
    <property type="term" value="P:activation of innate immune response"/>
    <property type="evidence" value="ECO:0007669"/>
    <property type="project" value="TreeGrafter"/>
</dbReference>
<dbReference type="PANTHER" id="PTHR10656:SF35">
    <property type="entry name" value="CYCLIC GMP-AMP SYNTHASE"/>
    <property type="match status" value="1"/>
</dbReference>
<feature type="compositionally biased region" description="Polar residues" evidence="2">
    <location>
        <begin position="46"/>
        <end position="72"/>
    </location>
</feature>
<feature type="compositionally biased region" description="Pro residues" evidence="2">
    <location>
        <begin position="535"/>
        <end position="551"/>
    </location>
</feature>
<feature type="compositionally biased region" description="Basic and acidic residues" evidence="2">
    <location>
        <begin position="74"/>
        <end position="86"/>
    </location>
</feature>
<evidence type="ECO:0008006" key="8">
    <source>
        <dbReference type="Google" id="ProtNLM"/>
    </source>
</evidence>
<accession>A0A9D3SVX7</accession>
<dbReference type="InterPro" id="IPR046903">
    <property type="entry name" value="Mab-21-like_nuc_Trfase"/>
</dbReference>
<feature type="region of interest" description="Disordered" evidence="2">
    <location>
        <begin position="535"/>
        <end position="556"/>
    </location>
</feature>
<feature type="domain" description="Mab-21-like nucleotidyltransferase" evidence="4">
    <location>
        <begin position="207"/>
        <end position="401"/>
    </location>
</feature>
<evidence type="ECO:0000256" key="2">
    <source>
        <dbReference type="SAM" id="MobiDB-lite"/>
    </source>
</evidence>
<proteinExistence type="inferred from homology"/>
<dbReference type="GO" id="GO:0003682">
    <property type="term" value="F:chromatin binding"/>
    <property type="evidence" value="ECO:0007669"/>
    <property type="project" value="TreeGrafter"/>
</dbReference>
<feature type="region of interest" description="Disordered" evidence="2">
    <location>
        <begin position="1"/>
        <end position="150"/>
    </location>
</feature>
<dbReference type="GO" id="GO:0061501">
    <property type="term" value="F:2',3'-cyclic GMP-AMP synthase activity"/>
    <property type="evidence" value="ECO:0007669"/>
    <property type="project" value="TreeGrafter"/>
</dbReference>
<sequence length="577" mass="64272">MAEISTDQLATPLRLSSARCQQEYREMDRTTPQRRSVTRKGKSAPKASSPTPGTTQVSTRHLALKTSSTSSPELGREVEEGMKQEEETPTGCSSPGASFGEEASGTEAPAASSPTPASSPTTAVARRQRQAKPACKSSSMEENIPEVSPNLSRRIKQRAQAVSLCRANQQRAAELVNHLRDKLLDFLKGNTDQPYFRSVTVLTSGSYYEMVKINDPNEFDMMLLLPTPRLTWTELEGYHGLFYKVSLIRRTRSEIQAFLLDDGLTISASRILNEMRHLVKKFMSTYRAPEGAGHWTLSRKRPNSPAVTLVLMEEEQGDDQVELLSLDIVPSLKVSDEQAWPKATQAGLEVEHWLGKKARRELIKQAFYFVPKKPPGRNLSDAAKESWRISFSHIEKAIIKNHGQSRTCCEGPTKKCCRKQCLKLLKYLIERLKTQYPLELEPLCSYHGKTAFLHALSAFGQDSHWAPVHLPVRFMTLLSALEDHACSGVLPHFFIPSYNLFAPPFFPRRALSCLRGALGEQKKLGLPLLQPPSPAPPLTLHPDSPPPPPPDTQKTVSKGTIMASIAVLFFFAVFFVL</sequence>
<dbReference type="SMART" id="SM01265">
    <property type="entry name" value="Mab-21"/>
    <property type="match status" value="1"/>
</dbReference>
<dbReference type="EMBL" id="JAFDVH010000021">
    <property type="protein sequence ID" value="KAG7457969.1"/>
    <property type="molecule type" value="Genomic_DNA"/>
</dbReference>
<keyword evidence="7" id="KW-1185">Reference proteome</keyword>
<evidence type="ECO:0000259" key="4">
    <source>
        <dbReference type="Pfam" id="PF03281"/>
    </source>
</evidence>
<evidence type="ECO:0000313" key="6">
    <source>
        <dbReference type="EMBL" id="KAG7457969.1"/>
    </source>
</evidence>
<dbReference type="FunFam" id="1.10.1410.40:FF:000007">
    <property type="entry name" value="Cyclic GMP-AMP synthase"/>
    <property type="match status" value="1"/>
</dbReference>
<protein>
    <recommendedName>
        <fullName evidence="8">Cyclic GMP-AMP synthase</fullName>
    </recommendedName>
</protein>
<feature type="transmembrane region" description="Helical" evidence="3">
    <location>
        <begin position="559"/>
        <end position="576"/>
    </location>
</feature>
<evidence type="ECO:0000259" key="5">
    <source>
        <dbReference type="Pfam" id="PF20266"/>
    </source>
</evidence>
<gene>
    <name evidence="6" type="ORF">MATL_G00232810</name>
</gene>
<dbReference type="InterPro" id="IPR046906">
    <property type="entry name" value="Mab-21_HhH/H2TH-like"/>
</dbReference>
<evidence type="ECO:0000256" key="3">
    <source>
        <dbReference type="SAM" id="Phobius"/>
    </source>
</evidence>
<dbReference type="GO" id="GO:0005829">
    <property type="term" value="C:cytosol"/>
    <property type="evidence" value="ECO:0007669"/>
    <property type="project" value="TreeGrafter"/>
</dbReference>
<dbReference type="GO" id="GO:0002230">
    <property type="term" value="P:positive regulation of defense response to virus by host"/>
    <property type="evidence" value="ECO:0007669"/>
    <property type="project" value="TreeGrafter"/>
</dbReference>
<name>A0A9D3SVX7_MEGAT</name>